<dbReference type="AlphaFoldDB" id="A0A165A2V0"/>
<comment type="caution">
    <text evidence="1">The sequence shown here is derived from an EMBL/GenBank/DDBJ whole genome shotgun (WGS) entry which is preliminary data.</text>
</comment>
<organism evidence="1 2">
    <name type="scientific">Daphnia magna</name>
    <dbReference type="NCBI Taxonomy" id="35525"/>
    <lineage>
        <taxon>Eukaryota</taxon>
        <taxon>Metazoa</taxon>
        <taxon>Ecdysozoa</taxon>
        <taxon>Arthropoda</taxon>
        <taxon>Crustacea</taxon>
        <taxon>Branchiopoda</taxon>
        <taxon>Diplostraca</taxon>
        <taxon>Cladocera</taxon>
        <taxon>Anomopoda</taxon>
        <taxon>Daphniidae</taxon>
        <taxon>Daphnia</taxon>
    </lineage>
</organism>
<sequence>MSAQLTQTIAALRVGKRRKTIDQRFLWQRAAEVSRKWNSMEPLLFYWLGTACKHRLNWGVIYACVSRTNSLDLAGFDFTWNFLKQTSFANHGDFRSVSLAITWKEVNGLVTRRRVTDLINNWGSPSR</sequence>
<dbReference type="EMBL" id="LRGB01000642">
    <property type="protein sequence ID" value="KZS17113.1"/>
    <property type="molecule type" value="Genomic_DNA"/>
</dbReference>
<dbReference type="OrthoDB" id="10330403at2759"/>
<dbReference type="Proteomes" id="UP000076858">
    <property type="component" value="Unassembled WGS sequence"/>
</dbReference>
<evidence type="ECO:0000313" key="1">
    <source>
        <dbReference type="EMBL" id="KZS17113.1"/>
    </source>
</evidence>
<reference evidence="1 2" key="1">
    <citation type="submission" date="2016-03" db="EMBL/GenBank/DDBJ databases">
        <title>EvidentialGene: Evidence-directed Construction of Genes on Genomes.</title>
        <authorList>
            <person name="Gilbert D.G."/>
            <person name="Choi J.-H."/>
            <person name="Mockaitis K."/>
            <person name="Colbourne J."/>
            <person name="Pfrender M."/>
        </authorList>
    </citation>
    <scope>NUCLEOTIDE SEQUENCE [LARGE SCALE GENOMIC DNA]</scope>
    <source>
        <strain evidence="1 2">Xinb3</strain>
        <tissue evidence="1">Complete organism</tissue>
    </source>
</reference>
<accession>A0A165A2V0</accession>
<evidence type="ECO:0000313" key="2">
    <source>
        <dbReference type="Proteomes" id="UP000076858"/>
    </source>
</evidence>
<name>A0A165A2V0_9CRUS</name>
<keyword evidence="2" id="KW-1185">Reference proteome</keyword>
<protein>
    <submittedName>
        <fullName evidence="1">Uncharacterized protein</fullName>
    </submittedName>
</protein>
<gene>
    <name evidence="1" type="ORF">APZ42_016681</name>
</gene>
<proteinExistence type="predicted"/>